<dbReference type="Proteomes" id="UP000799118">
    <property type="component" value="Unassembled WGS sequence"/>
</dbReference>
<protein>
    <submittedName>
        <fullName evidence="1">Uncharacterized protein</fullName>
    </submittedName>
</protein>
<gene>
    <name evidence="1" type="ORF">BT96DRAFT_923410</name>
</gene>
<evidence type="ECO:0000313" key="2">
    <source>
        <dbReference type="Proteomes" id="UP000799118"/>
    </source>
</evidence>
<reference evidence="1" key="1">
    <citation type="journal article" date="2019" name="Environ. Microbiol.">
        <title>Fungal ecological strategies reflected in gene transcription - a case study of two litter decomposers.</title>
        <authorList>
            <person name="Barbi F."/>
            <person name="Kohler A."/>
            <person name="Barry K."/>
            <person name="Baskaran P."/>
            <person name="Daum C."/>
            <person name="Fauchery L."/>
            <person name="Ihrmark K."/>
            <person name="Kuo A."/>
            <person name="LaButti K."/>
            <person name="Lipzen A."/>
            <person name="Morin E."/>
            <person name="Grigoriev I.V."/>
            <person name="Henrissat B."/>
            <person name="Lindahl B."/>
            <person name="Martin F."/>
        </authorList>
    </citation>
    <scope>NUCLEOTIDE SEQUENCE</scope>
    <source>
        <strain evidence="1">JB14</strain>
    </source>
</reference>
<evidence type="ECO:0000313" key="1">
    <source>
        <dbReference type="EMBL" id="KAE9394642.1"/>
    </source>
</evidence>
<dbReference type="AlphaFoldDB" id="A0A6A4H8W3"/>
<name>A0A6A4H8W3_9AGAR</name>
<sequence length="89" mass="10018">MFPASIPDSLDYPDLDEYPETLIGNSVAKTSAEELTIDAIEDTVDDSCAVKIIGIYHLHLDLTLKNQKRTKKRNRAYVQAPNTKKSRII</sequence>
<dbReference type="EMBL" id="ML769546">
    <property type="protein sequence ID" value="KAE9394642.1"/>
    <property type="molecule type" value="Genomic_DNA"/>
</dbReference>
<accession>A0A6A4H8W3</accession>
<keyword evidence="2" id="KW-1185">Reference proteome</keyword>
<proteinExistence type="predicted"/>
<organism evidence="1 2">
    <name type="scientific">Gymnopus androsaceus JB14</name>
    <dbReference type="NCBI Taxonomy" id="1447944"/>
    <lineage>
        <taxon>Eukaryota</taxon>
        <taxon>Fungi</taxon>
        <taxon>Dikarya</taxon>
        <taxon>Basidiomycota</taxon>
        <taxon>Agaricomycotina</taxon>
        <taxon>Agaricomycetes</taxon>
        <taxon>Agaricomycetidae</taxon>
        <taxon>Agaricales</taxon>
        <taxon>Marasmiineae</taxon>
        <taxon>Omphalotaceae</taxon>
        <taxon>Gymnopus</taxon>
    </lineage>
</organism>
<feature type="non-terminal residue" evidence="1">
    <location>
        <position position="89"/>
    </location>
</feature>